<dbReference type="AlphaFoldDB" id="G9NC22"/>
<dbReference type="eggNOG" id="ENOG502RQTJ">
    <property type="taxonomic scope" value="Eukaryota"/>
</dbReference>
<comment type="caution">
    <text evidence="7">The sequence shown here is derived from an EMBL/GenBank/DDBJ whole genome shotgun (WGS) entry which is preliminary data.</text>
</comment>
<dbReference type="HOGENOM" id="CLU_909311_0_0_1"/>
<dbReference type="OrthoDB" id="654191at2759"/>
<accession>G9NC22</accession>
<dbReference type="GeneID" id="25796626"/>
<organism evidence="7 8">
    <name type="scientific">Hypocrea virens (strain Gv29-8 / FGSC 10586)</name>
    <name type="common">Gliocladium virens</name>
    <name type="synonym">Trichoderma virens</name>
    <dbReference type="NCBI Taxonomy" id="413071"/>
    <lineage>
        <taxon>Eukaryota</taxon>
        <taxon>Fungi</taxon>
        <taxon>Dikarya</taxon>
        <taxon>Ascomycota</taxon>
        <taxon>Pezizomycotina</taxon>
        <taxon>Sordariomycetes</taxon>
        <taxon>Hypocreomycetidae</taxon>
        <taxon>Hypocreales</taxon>
        <taxon>Hypocreaceae</taxon>
        <taxon>Trichoderma</taxon>
    </lineage>
</organism>
<proteinExistence type="predicted"/>
<sequence length="306" mass="34098">MPLQSGTGRRRRATASTASAGYRTSSAAQQSPSPRVSAIDFIVSSSSSDGNASTPPNHSSSDCTTGRPRRTPTKVAAREPPPTVVEDTYYWPTVRRHIDNRGNGASGCRIRVKCSICYDDLPVRGLEPSNELLQHEGGVVLSCGHIFCRECLAESFYGQSGKKLTRTCPMCREEMECQQCGDLGRCVAIPKDHDDVGEFPLTVPEGGEKASICLRCEARKVWIWKVEHGQHGQPSRNVIETDFERLVYHMMDCVEDDGAAMGMAEMEQQLLVLFKENFMRLLEAREQYISQYTHDVLLKSTSYPWL</sequence>
<keyword evidence="1" id="KW-0479">Metal-binding</keyword>
<dbReference type="SUPFAM" id="SSF57850">
    <property type="entry name" value="RING/U-box"/>
    <property type="match status" value="1"/>
</dbReference>
<dbReference type="SMART" id="SM00184">
    <property type="entry name" value="RING"/>
    <property type="match status" value="1"/>
</dbReference>
<name>G9NC22_HYPVG</name>
<evidence type="ECO:0000313" key="8">
    <source>
        <dbReference type="Proteomes" id="UP000007115"/>
    </source>
</evidence>
<dbReference type="InterPro" id="IPR047134">
    <property type="entry name" value="RNF4"/>
</dbReference>
<protein>
    <recommendedName>
        <fullName evidence="6">RING-type domain-containing protein</fullName>
    </recommendedName>
</protein>
<dbReference type="PROSITE" id="PS00518">
    <property type="entry name" value="ZF_RING_1"/>
    <property type="match status" value="1"/>
</dbReference>
<dbReference type="OMA" id="REEMECQ"/>
<keyword evidence="3" id="KW-0862">Zinc</keyword>
<dbReference type="InterPro" id="IPR013083">
    <property type="entry name" value="Znf_RING/FYVE/PHD"/>
</dbReference>
<dbReference type="VEuPathDB" id="FungiDB:TRIVIDRAFT_64830"/>
<evidence type="ECO:0000256" key="1">
    <source>
        <dbReference type="ARBA" id="ARBA00022723"/>
    </source>
</evidence>
<evidence type="ECO:0000259" key="6">
    <source>
        <dbReference type="PROSITE" id="PS50089"/>
    </source>
</evidence>
<dbReference type="GO" id="GO:0008270">
    <property type="term" value="F:zinc ion binding"/>
    <property type="evidence" value="ECO:0007669"/>
    <property type="project" value="UniProtKB-KW"/>
</dbReference>
<dbReference type="RefSeq" id="XP_013949450.1">
    <property type="nucleotide sequence ID" value="XM_014093975.1"/>
</dbReference>
<dbReference type="InParanoid" id="G9NC22"/>
<dbReference type="Pfam" id="PF14634">
    <property type="entry name" value="zf-RING_5"/>
    <property type="match status" value="1"/>
</dbReference>
<keyword evidence="2 4" id="KW-0863">Zinc-finger</keyword>
<dbReference type="PANTHER" id="PTHR23041">
    <property type="entry name" value="RING FINGER DOMAIN-CONTAINING"/>
    <property type="match status" value="1"/>
</dbReference>
<evidence type="ECO:0000256" key="5">
    <source>
        <dbReference type="SAM" id="MobiDB-lite"/>
    </source>
</evidence>
<dbReference type="Gene3D" id="3.30.40.10">
    <property type="entry name" value="Zinc/RING finger domain, C3HC4 (zinc finger)"/>
    <property type="match status" value="1"/>
</dbReference>
<dbReference type="Proteomes" id="UP000007115">
    <property type="component" value="Unassembled WGS sequence"/>
</dbReference>
<evidence type="ECO:0000256" key="4">
    <source>
        <dbReference type="PROSITE-ProRule" id="PRU00175"/>
    </source>
</evidence>
<feature type="compositionally biased region" description="Polar residues" evidence="5">
    <location>
        <begin position="49"/>
        <end position="64"/>
    </location>
</feature>
<keyword evidence="8" id="KW-1185">Reference proteome</keyword>
<feature type="domain" description="RING-type" evidence="6">
    <location>
        <begin position="114"/>
        <end position="172"/>
    </location>
</feature>
<dbReference type="InterPro" id="IPR017907">
    <property type="entry name" value="Znf_RING_CS"/>
</dbReference>
<evidence type="ECO:0000313" key="7">
    <source>
        <dbReference type="EMBL" id="EHK15247.1"/>
    </source>
</evidence>
<dbReference type="EMBL" id="ABDF02000092">
    <property type="protein sequence ID" value="EHK15247.1"/>
    <property type="molecule type" value="Genomic_DNA"/>
</dbReference>
<gene>
    <name evidence="7" type="ORF">TRIVIDRAFT_64830</name>
</gene>
<evidence type="ECO:0000256" key="3">
    <source>
        <dbReference type="ARBA" id="ARBA00022833"/>
    </source>
</evidence>
<dbReference type="PROSITE" id="PS50089">
    <property type="entry name" value="ZF_RING_2"/>
    <property type="match status" value="1"/>
</dbReference>
<reference evidence="7 8" key="1">
    <citation type="journal article" date="2011" name="Genome Biol.">
        <title>Comparative genome sequence analysis underscores mycoparasitism as the ancestral life style of Trichoderma.</title>
        <authorList>
            <person name="Kubicek C.P."/>
            <person name="Herrera-Estrella A."/>
            <person name="Seidl-Seiboth V."/>
            <person name="Martinez D.A."/>
            <person name="Druzhinina I.S."/>
            <person name="Thon M."/>
            <person name="Zeilinger S."/>
            <person name="Casas-Flores S."/>
            <person name="Horwitz B.A."/>
            <person name="Mukherjee P.K."/>
            <person name="Mukherjee M."/>
            <person name="Kredics L."/>
            <person name="Alcaraz L.D."/>
            <person name="Aerts A."/>
            <person name="Antal Z."/>
            <person name="Atanasova L."/>
            <person name="Cervantes-Badillo M.G."/>
            <person name="Challacombe J."/>
            <person name="Chertkov O."/>
            <person name="McCluskey K."/>
            <person name="Coulpier F."/>
            <person name="Deshpande N."/>
            <person name="von Doehren H."/>
            <person name="Ebbole D.J."/>
            <person name="Esquivel-Naranjo E.U."/>
            <person name="Fekete E."/>
            <person name="Flipphi M."/>
            <person name="Glaser F."/>
            <person name="Gomez-Rodriguez E.Y."/>
            <person name="Gruber S."/>
            <person name="Han C."/>
            <person name="Henrissat B."/>
            <person name="Hermosa R."/>
            <person name="Hernandez-Onate M."/>
            <person name="Karaffa L."/>
            <person name="Kosti I."/>
            <person name="Le Crom S."/>
            <person name="Lindquist E."/>
            <person name="Lucas S."/>
            <person name="Luebeck M."/>
            <person name="Luebeck P.S."/>
            <person name="Margeot A."/>
            <person name="Metz B."/>
            <person name="Misra M."/>
            <person name="Nevalainen H."/>
            <person name="Omann M."/>
            <person name="Packer N."/>
            <person name="Perrone G."/>
            <person name="Uresti-Rivera E.E."/>
            <person name="Salamov A."/>
            <person name="Schmoll M."/>
            <person name="Seiboth B."/>
            <person name="Shapiro H."/>
            <person name="Sukno S."/>
            <person name="Tamayo-Ramos J.A."/>
            <person name="Tisch D."/>
            <person name="Wiest A."/>
            <person name="Wilkinson H.H."/>
            <person name="Zhang M."/>
            <person name="Coutinho P.M."/>
            <person name="Kenerley C.M."/>
            <person name="Monte E."/>
            <person name="Baker S.E."/>
            <person name="Grigoriev I.V."/>
        </authorList>
    </citation>
    <scope>NUCLEOTIDE SEQUENCE [LARGE SCALE GENOMIC DNA]</scope>
    <source>
        <strain evidence="8">Gv29-8 / FGSC 10586</strain>
    </source>
</reference>
<dbReference type="PANTHER" id="PTHR23041:SF78">
    <property type="entry name" value="E3 UBIQUITIN-PROTEIN LIGASE RNF4"/>
    <property type="match status" value="1"/>
</dbReference>
<dbReference type="STRING" id="413071.G9NC22"/>
<feature type="compositionally biased region" description="Low complexity" evidence="5">
    <location>
        <begin position="14"/>
        <end position="28"/>
    </location>
</feature>
<feature type="region of interest" description="Disordered" evidence="5">
    <location>
        <begin position="1"/>
        <end position="80"/>
    </location>
</feature>
<dbReference type="InterPro" id="IPR001841">
    <property type="entry name" value="Znf_RING"/>
</dbReference>
<evidence type="ECO:0000256" key="2">
    <source>
        <dbReference type="ARBA" id="ARBA00022771"/>
    </source>
</evidence>